<gene>
    <name evidence="1" type="ORF">EV189_0413</name>
</gene>
<sequence length="173" mass="18900">MTAARTEPSGVRDVVSYALQRRATLAALRSGALAAEDACDAQPYLRRAATHLGEQSERLCPVCRRERLLQITYVYGDELGQFSGRVRSSADVAALAAAHGELRVFVVEVCAGPLVVPGAPELPRIGPVRDWRRPGTRPRQRGCGWNSLVLSYVVGDGVARRPPRRQPTIEDEL</sequence>
<dbReference type="AlphaFoldDB" id="A0A4V2F509"/>
<evidence type="ECO:0000313" key="1">
    <source>
        <dbReference type="EMBL" id="RZS91179.1"/>
    </source>
</evidence>
<protein>
    <submittedName>
        <fullName evidence="1">Uncharacterized protein</fullName>
    </submittedName>
</protein>
<proteinExistence type="predicted"/>
<dbReference type="RefSeq" id="WP_130491279.1">
    <property type="nucleotide sequence ID" value="NZ_SGXD01000001.1"/>
</dbReference>
<dbReference type="EMBL" id="SGXD01000001">
    <property type="protein sequence ID" value="RZS91179.1"/>
    <property type="molecule type" value="Genomic_DNA"/>
</dbReference>
<organism evidence="1 2">
    <name type="scientific">Motilibacter rhizosphaerae</name>
    <dbReference type="NCBI Taxonomy" id="598652"/>
    <lineage>
        <taxon>Bacteria</taxon>
        <taxon>Bacillati</taxon>
        <taxon>Actinomycetota</taxon>
        <taxon>Actinomycetes</taxon>
        <taxon>Motilibacterales</taxon>
        <taxon>Motilibacteraceae</taxon>
        <taxon>Motilibacter</taxon>
    </lineage>
</organism>
<evidence type="ECO:0000313" key="2">
    <source>
        <dbReference type="Proteomes" id="UP000293638"/>
    </source>
</evidence>
<name>A0A4V2F509_9ACTN</name>
<reference evidence="1 2" key="1">
    <citation type="submission" date="2019-02" db="EMBL/GenBank/DDBJ databases">
        <title>Genomic Encyclopedia of Type Strains, Phase IV (KMG-IV): sequencing the most valuable type-strain genomes for metagenomic binning, comparative biology and taxonomic classification.</title>
        <authorList>
            <person name="Goeker M."/>
        </authorList>
    </citation>
    <scope>NUCLEOTIDE SEQUENCE [LARGE SCALE GENOMIC DNA]</scope>
    <source>
        <strain evidence="1 2">DSM 45622</strain>
    </source>
</reference>
<keyword evidence="2" id="KW-1185">Reference proteome</keyword>
<dbReference type="OrthoDB" id="3531406at2"/>
<comment type="caution">
    <text evidence="1">The sequence shown here is derived from an EMBL/GenBank/DDBJ whole genome shotgun (WGS) entry which is preliminary data.</text>
</comment>
<dbReference type="InterPro" id="IPR035169">
    <property type="entry name" value="DUF5318"/>
</dbReference>
<accession>A0A4V2F509</accession>
<dbReference type="Pfam" id="PF17249">
    <property type="entry name" value="DUF5318"/>
    <property type="match status" value="1"/>
</dbReference>
<dbReference type="Proteomes" id="UP000293638">
    <property type="component" value="Unassembled WGS sequence"/>
</dbReference>